<evidence type="ECO:0000313" key="11">
    <source>
        <dbReference type="Proteomes" id="UP000005439"/>
    </source>
</evidence>
<evidence type="ECO:0000256" key="4">
    <source>
        <dbReference type="ARBA" id="ARBA00022679"/>
    </source>
</evidence>
<reference evidence="10 11" key="2">
    <citation type="journal article" date="2012" name="Stand. Genomic Sci.">
        <title>Complete genome sequence of the moderately thermophilic mineral-sulfide-oxidizing firmicute Sulfobacillus acidophilus type strain (NAL(T)).</title>
        <authorList>
            <person name="Anderson I."/>
            <person name="Chertkov O."/>
            <person name="Chen A."/>
            <person name="Saunders E."/>
            <person name="Lapidus A."/>
            <person name="Nolan M."/>
            <person name="Lucas S."/>
            <person name="Hammon N."/>
            <person name="Deshpande S."/>
            <person name="Cheng J.F."/>
            <person name="Han C."/>
            <person name="Tapia R."/>
            <person name="Goodwin L.A."/>
            <person name="Pitluck S."/>
            <person name="Liolios K."/>
            <person name="Pagani I."/>
            <person name="Ivanova N."/>
            <person name="Mikhailova N."/>
            <person name="Pati A."/>
            <person name="Palaniappan K."/>
            <person name="Land M."/>
            <person name="Pan C."/>
            <person name="Rohde M."/>
            <person name="Pukall R."/>
            <person name="Goker M."/>
            <person name="Detter J.C."/>
            <person name="Woyke T."/>
            <person name="Bristow J."/>
            <person name="Eisen J.A."/>
            <person name="Markowitz V."/>
            <person name="Hugenholtz P."/>
            <person name="Kyrpides N.C."/>
            <person name="Klenk H.P."/>
            <person name="Mavromatis K."/>
        </authorList>
    </citation>
    <scope>NUCLEOTIDE SEQUENCE [LARGE SCALE GENOMIC DNA]</scope>
    <source>
        <strain evidence="11">ATCC 700253 / DSM 10332 / NAL</strain>
    </source>
</reference>
<comment type="function">
    <text evidence="7">May play the central regulatory role in sporulation. It may be an element of the effector pathway responsible for the activation of sporulation genes in response to nutritional stress. Spo0A may act in concert with spo0H (a sigma factor) to control the expression of some genes that are critical to the sporulation process.</text>
</comment>
<dbReference type="CDD" id="cd16917">
    <property type="entry name" value="HATPase_UhpB-NarQ-NarX-like"/>
    <property type="match status" value="1"/>
</dbReference>
<evidence type="ECO:0000256" key="3">
    <source>
        <dbReference type="ARBA" id="ARBA00018672"/>
    </source>
</evidence>
<dbReference type="Pfam" id="PF13185">
    <property type="entry name" value="GAF_2"/>
    <property type="match status" value="1"/>
</dbReference>
<evidence type="ECO:0000256" key="5">
    <source>
        <dbReference type="ARBA" id="ARBA00022777"/>
    </source>
</evidence>
<dbReference type="Gene3D" id="3.30.450.40">
    <property type="match status" value="1"/>
</dbReference>
<comment type="catalytic activity">
    <reaction evidence="1">
        <text>ATP + protein L-histidine = ADP + protein N-phospho-L-histidine.</text>
        <dbReference type="EC" id="2.7.13.3"/>
    </reaction>
</comment>
<dbReference type="InterPro" id="IPR001789">
    <property type="entry name" value="Sig_transdc_resp-reg_receiver"/>
</dbReference>
<dbReference type="InterPro" id="IPR011006">
    <property type="entry name" value="CheY-like_superfamily"/>
</dbReference>
<evidence type="ECO:0000313" key="10">
    <source>
        <dbReference type="EMBL" id="AEW05495.1"/>
    </source>
</evidence>
<dbReference type="Gene3D" id="3.40.50.2300">
    <property type="match status" value="1"/>
</dbReference>
<dbReference type="Pfam" id="PF07730">
    <property type="entry name" value="HisKA_3"/>
    <property type="match status" value="1"/>
</dbReference>
<sequence length="531" mass="59341">MVREGAPIRVFTIDDYDPIRQHVAKLVSEQPDMVWVGEAASVADAQVKLLATDADVILVDARLPDGSGIGLTEWIHQRWPERAILILTGSIDEEVVYQGVIKGANGFLFKQARGREILAAIRQLATGHVVFDPQLAPRLLTRLRTLAASEEAYRGRDSYRQRISQIYHGLADLATLSAIDDMFQKLVELARGVTDARYAAFAVLNPDESIAQFITAGLDREAARHLGSLPRGRGLLGEVIRTRRPLRVDDIRSHHASAGWPAGHPSMTSFLGVPLIFQNQVVGHLYVTDKYDPPFTEEDEELLGFLASLAAVLIHNARLSRDVEHLAIVEERQRIGMNLHDGTLQAIYAVLLGLDTVLEELPEGMEPIADTINQLAERLKETTEDIRRYILDLKSDQLPFPQAVDRLLRQLHLDTIAHVHTADTSYSELPGETLEHLLRILQESLSNIARHAQATRVDITWRRIGQDFQLVIEDDGIGFDPDIPSPPGHHGRQHLLERAERIRGQLLIHSRPHEGTCIELIAPFSRSLSRS</sequence>
<dbReference type="SUPFAM" id="SSF52172">
    <property type="entry name" value="CheY-like"/>
    <property type="match status" value="1"/>
</dbReference>
<keyword evidence="6" id="KW-0902">Two-component regulatory system</keyword>
<dbReference type="SUPFAM" id="SSF55781">
    <property type="entry name" value="GAF domain-like"/>
    <property type="match status" value="1"/>
</dbReference>
<gene>
    <name evidence="10" type="ordered locus">Sulac_2005</name>
</gene>
<reference evidence="11" key="1">
    <citation type="submission" date="2011-12" db="EMBL/GenBank/DDBJ databases">
        <title>The complete genome of chromosome of Sulfobacillus acidophilus DSM 10332.</title>
        <authorList>
            <person name="Lucas S."/>
            <person name="Han J."/>
            <person name="Lapidus A."/>
            <person name="Bruce D."/>
            <person name="Goodwin L."/>
            <person name="Pitluck S."/>
            <person name="Peters L."/>
            <person name="Kyrpides N."/>
            <person name="Mavromatis K."/>
            <person name="Ivanova N."/>
            <person name="Mikhailova N."/>
            <person name="Chertkov O."/>
            <person name="Saunders E."/>
            <person name="Detter J.C."/>
            <person name="Tapia R."/>
            <person name="Han C."/>
            <person name="Land M."/>
            <person name="Hauser L."/>
            <person name="Markowitz V."/>
            <person name="Cheng J.-F."/>
            <person name="Hugenholtz P."/>
            <person name="Woyke T."/>
            <person name="Wu D."/>
            <person name="Pukall R."/>
            <person name="Gehrich-Schroeter G."/>
            <person name="Schneider S."/>
            <person name="Klenk H.-P."/>
            <person name="Eisen J.A."/>
        </authorList>
    </citation>
    <scope>NUCLEOTIDE SEQUENCE [LARGE SCALE GENOMIC DNA]</scope>
    <source>
        <strain evidence="11">ATCC 700253 / DSM 10332 / NAL</strain>
    </source>
</reference>
<keyword evidence="5 10" id="KW-0418">Kinase</keyword>
<evidence type="ECO:0000256" key="2">
    <source>
        <dbReference type="ARBA" id="ARBA00012438"/>
    </source>
</evidence>
<dbReference type="Proteomes" id="UP000005439">
    <property type="component" value="Chromosome"/>
</dbReference>
<protein>
    <recommendedName>
        <fullName evidence="3">Stage 0 sporulation protein A homolog</fullName>
        <ecNumber evidence="2">2.7.13.3</ecNumber>
    </recommendedName>
</protein>
<dbReference type="SUPFAM" id="SSF55874">
    <property type="entry name" value="ATPase domain of HSP90 chaperone/DNA topoisomerase II/histidine kinase"/>
    <property type="match status" value="1"/>
</dbReference>
<dbReference type="SMART" id="SM00065">
    <property type="entry name" value="GAF"/>
    <property type="match status" value="1"/>
</dbReference>
<dbReference type="EMBL" id="CP003179">
    <property type="protein sequence ID" value="AEW05495.1"/>
    <property type="molecule type" value="Genomic_DNA"/>
</dbReference>
<proteinExistence type="predicted"/>
<dbReference type="GO" id="GO:0000155">
    <property type="term" value="F:phosphorelay sensor kinase activity"/>
    <property type="evidence" value="ECO:0007669"/>
    <property type="project" value="InterPro"/>
</dbReference>
<dbReference type="CDD" id="cd17535">
    <property type="entry name" value="REC_NarL-like"/>
    <property type="match status" value="1"/>
</dbReference>
<dbReference type="InterPro" id="IPR003594">
    <property type="entry name" value="HATPase_dom"/>
</dbReference>
<dbReference type="InterPro" id="IPR058245">
    <property type="entry name" value="NreC/VraR/RcsB-like_REC"/>
</dbReference>
<dbReference type="PANTHER" id="PTHR24421:SF61">
    <property type="entry name" value="OXYGEN SENSOR HISTIDINE KINASE NREB"/>
    <property type="match status" value="1"/>
</dbReference>
<dbReference type="PANTHER" id="PTHR24421">
    <property type="entry name" value="NITRATE/NITRITE SENSOR PROTEIN NARX-RELATED"/>
    <property type="match status" value="1"/>
</dbReference>
<dbReference type="Pfam" id="PF00072">
    <property type="entry name" value="Response_reg"/>
    <property type="match status" value="1"/>
</dbReference>
<dbReference type="EC" id="2.7.13.3" evidence="2"/>
<dbReference type="InterPro" id="IPR003018">
    <property type="entry name" value="GAF"/>
</dbReference>
<keyword evidence="8" id="KW-0597">Phosphoprotein</keyword>
<dbReference type="Gene3D" id="3.30.565.10">
    <property type="entry name" value="Histidine kinase-like ATPase, C-terminal domain"/>
    <property type="match status" value="1"/>
</dbReference>
<keyword evidence="4" id="KW-0808">Transferase</keyword>
<keyword evidence="11" id="KW-1185">Reference proteome</keyword>
<dbReference type="GO" id="GO:0016020">
    <property type="term" value="C:membrane"/>
    <property type="evidence" value="ECO:0007669"/>
    <property type="project" value="InterPro"/>
</dbReference>
<dbReference type="Pfam" id="PF02518">
    <property type="entry name" value="HATPase_c"/>
    <property type="match status" value="1"/>
</dbReference>
<accession>G8TS83</accession>
<evidence type="ECO:0000256" key="1">
    <source>
        <dbReference type="ARBA" id="ARBA00000085"/>
    </source>
</evidence>
<evidence type="ECO:0000256" key="8">
    <source>
        <dbReference type="PROSITE-ProRule" id="PRU00169"/>
    </source>
</evidence>
<dbReference type="PROSITE" id="PS50110">
    <property type="entry name" value="RESPONSE_REGULATORY"/>
    <property type="match status" value="1"/>
</dbReference>
<evidence type="ECO:0000256" key="7">
    <source>
        <dbReference type="ARBA" id="ARBA00024867"/>
    </source>
</evidence>
<dbReference type="SMART" id="SM00448">
    <property type="entry name" value="REC"/>
    <property type="match status" value="1"/>
</dbReference>
<evidence type="ECO:0000256" key="6">
    <source>
        <dbReference type="ARBA" id="ARBA00023012"/>
    </source>
</evidence>
<dbReference type="InterPro" id="IPR011712">
    <property type="entry name" value="Sig_transdc_His_kin_sub3_dim/P"/>
</dbReference>
<name>G8TS83_SULAD</name>
<dbReference type="InterPro" id="IPR050482">
    <property type="entry name" value="Sensor_HK_TwoCompSys"/>
</dbReference>
<organism evidence="10 11">
    <name type="scientific">Sulfobacillus acidophilus (strain ATCC 700253 / DSM 10332 / NAL)</name>
    <dbReference type="NCBI Taxonomy" id="679936"/>
    <lineage>
        <taxon>Bacteria</taxon>
        <taxon>Bacillati</taxon>
        <taxon>Bacillota</taxon>
        <taxon>Clostridia</taxon>
        <taxon>Eubacteriales</taxon>
        <taxon>Clostridiales Family XVII. Incertae Sedis</taxon>
        <taxon>Sulfobacillus</taxon>
    </lineage>
</organism>
<dbReference type="PATRIC" id="fig|679936.5.peg.2068"/>
<feature type="domain" description="Response regulatory" evidence="9">
    <location>
        <begin position="9"/>
        <end position="125"/>
    </location>
</feature>
<dbReference type="KEGG" id="sap:Sulac_2005"/>
<feature type="modified residue" description="4-aspartylphosphate" evidence="8">
    <location>
        <position position="60"/>
    </location>
</feature>
<dbReference type="STRING" id="679936.Sulac_2005"/>
<evidence type="ECO:0000259" key="9">
    <source>
        <dbReference type="PROSITE" id="PS50110"/>
    </source>
</evidence>
<dbReference type="GO" id="GO:0046983">
    <property type="term" value="F:protein dimerization activity"/>
    <property type="evidence" value="ECO:0007669"/>
    <property type="project" value="InterPro"/>
</dbReference>
<dbReference type="Gene3D" id="1.20.5.1930">
    <property type="match status" value="1"/>
</dbReference>
<dbReference type="InterPro" id="IPR036890">
    <property type="entry name" value="HATPase_C_sf"/>
</dbReference>
<dbReference type="HOGENOM" id="CLU_512779_0_0_9"/>
<dbReference type="AlphaFoldDB" id="G8TS83"/>
<dbReference type="InterPro" id="IPR029016">
    <property type="entry name" value="GAF-like_dom_sf"/>
</dbReference>